<keyword evidence="1" id="KW-0862">Zinc</keyword>
<feature type="compositionally biased region" description="Basic and acidic residues" evidence="2">
    <location>
        <begin position="140"/>
        <end position="153"/>
    </location>
</feature>
<feature type="compositionally biased region" description="Polar residues" evidence="2">
    <location>
        <begin position="807"/>
        <end position="817"/>
    </location>
</feature>
<accession>A0A178ES53</accession>
<feature type="domain" description="RING-type" evidence="3">
    <location>
        <begin position="80"/>
        <end position="116"/>
    </location>
</feature>
<organism evidence="4 5">
    <name type="scientific">Trichophyton rubrum</name>
    <name type="common">Athlete's foot fungus</name>
    <name type="synonym">Epidermophyton rubrum</name>
    <dbReference type="NCBI Taxonomy" id="5551"/>
    <lineage>
        <taxon>Eukaryota</taxon>
        <taxon>Fungi</taxon>
        <taxon>Dikarya</taxon>
        <taxon>Ascomycota</taxon>
        <taxon>Pezizomycotina</taxon>
        <taxon>Eurotiomycetes</taxon>
        <taxon>Eurotiomycetidae</taxon>
        <taxon>Onygenales</taxon>
        <taxon>Arthrodermataceae</taxon>
        <taxon>Trichophyton</taxon>
    </lineage>
</organism>
<dbReference type="Gene3D" id="3.30.40.10">
    <property type="entry name" value="Zinc/RING finger domain, C3HC4 (zinc finger)"/>
    <property type="match status" value="1"/>
</dbReference>
<feature type="compositionally biased region" description="Low complexity" evidence="2">
    <location>
        <begin position="585"/>
        <end position="610"/>
    </location>
</feature>
<sequence>MFSLNPTAWTRPPGSGSPNLRKRLHKRDQEEDRGEEEKRPPPPTAPFLPTKTANQPPEMAGLDHIASSLSQDEIPFKLRCAICSKLAWNAFRLPCCDQAICEGCQTSLPSSCPVCDHSPLDAELCKPNKALRTTLKAFLRTEEKKREKNKPVKEPTPPAPAVSGAAETAPAPIPAEPEQAQTQATGSIAADSADPTPTSLITAAPNGPDVVNTSQQATSGGGNAESQAENDTKIDIVRFDNLVHLHCPNADNFKDAHPNVANETLTTETANTEPETTPTTSSACAESGTVALPDNTTLPEGGYTNGFGQMGWNGTGDFNQGMPFMANGMMMAQNPMGAPGMFGMGMDPMTAAQGMFTGYGMNMNGMNSNMGMMMNSGAGQGMYGSWDGQNNMWNGGPDNFNGIAFPNRMGADFGPAPGVGGYNMIQSQSQPHQKFPHLHQQQKFPSNDFQNSYGPYGRGGPVAGRGGRGFGPVGRGRGYQPANGYQGNPLPPNMGGFQRYNQPQFQQQQPQQPQPQQQQPQLLNSVSGQADDGFNPGGEEDMKEHQPKEESAETPAQKQPAGGDAADGAASSTADQTANQPAEQSTNTATTAAANGTSDTSSSTAAAHTNPIPSYSSTPAFGGGPGGGRYHGNGPGFQSTPYVNGMPNGVPSGPMASNTPMAMGGLRAAALGPGPGVAGAPAAPRAMREGLPNTSTRNMRNFVQSHSRTVSMSQPSVKESRSSSPAKRDAEPDAPASRARSKSRSRSRSKSKSPSRYRSRQRRYRSPSAGPTQSEDERRRERRSKRARRDDNEREADVNDDKRPTSRSRSFSPGDTKSSSYRRRDRERDRDRDDSSSKRSRRRRSRSPSRRDGRAVDASDKSDPGLSIKGSSSNRRDKHRSREDVDGVGEDRHRQRDKGRDRHRDRERERDRDRDRDRERDRERDRDRDRGRRDRKRSRRDYSESRDDEEYNDRRSRRPRHEDSNEQVGKSQETKAADKSRPSGHASKNGATAEKDPHTLEREARNRERLLKEQQRREAVNADRDSKGGGRRRDGNSKLDRNLLGRKLSYKYEDELGDHEREREAVRWS</sequence>
<feature type="compositionally biased region" description="Polar residues" evidence="2">
    <location>
        <begin position="692"/>
        <end position="717"/>
    </location>
</feature>
<feature type="region of interest" description="Disordered" evidence="2">
    <location>
        <begin position="431"/>
        <end position="1069"/>
    </location>
</feature>
<dbReference type="Proteomes" id="UP000243015">
    <property type="component" value="Unassembled WGS sequence"/>
</dbReference>
<dbReference type="GO" id="GO:0006406">
    <property type="term" value="P:mRNA export from nucleus"/>
    <property type="evidence" value="ECO:0007669"/>
    <property type="project" value="TreeGrafter"/>
</dbReference>
<dbReference type="EMBL" id="LHPM01000019">
    <property type="protein sequence ID" value="OAL62545.1"/>
    <property type="molecule type" value="Genomic_DNA"/>
</dbReference>
<dbReference type="CDD" id="cd16620">
    <property type="entry name" value="vRING-HC-C4C4_RBBP6"/>
    <property type="match status" value="1"/>
</dbReference>
<feature type="region of interest" description="Disordered" evidence="2">
    <location>
        <begin position="140"/>
        <end position="231"/>
    </location>
</feature>
<feature type="compositionally biased region" description="Gly residues" evidence="2">
    <location>
        <begin position="621"/>
        <end position="635"/>
    </location>
</feature>
<dbReference type="VEuPathDB" id="FungiDB:TERG_03810"/>
<feature type="compositionally biased region" description="Basic residues" evidence="2">
    <location>
        <begin position="838"/>
        <end position="848"/>
    </location>
</feature>
<dbReference type="PROSITE" id="PS50089">
    <property type="entry name" value="ZF_RING_2"/>
    <property type="match status" value="1"/>
</dbReference>
<dbReference type="SUPFAM" id="SSF57850">
    <property type="entry name" value="RING/U-box"/>
    <property type="match status" value="1"/>
</dbReference>
<name>A0A178ES53_TRIRU</name>
<feature type="compositionally biased region" description="Basic and acidic residues" evidence="2">
    <location>
        <begin position="718"/>
        <end position="731"/>
    </location>
</feature>
<dbReference type="AlphaFoldDB" id="A0A178ES53"/>
<feature type="region of interest" description="Disordered" evidence="2">
    <location>
        <begin position="1"/>
        <end position="59"/>
    </location>
</feature>
<proteinExistence type="predicted"/>
<keyword evidence="1" id="KW-0863">Zinc-finger</keyword>
<feature type="compositionally biased region" description="Basic and acidic residues" evidence="2">
    <location>
        <begin position="540"/>
        <end position="551"/>
    </location>
</feature>
<feature type="compositionally biased region" description="Low complexity" evidence="2">
    <location>
        <begin position="660"/>
        <end position="685"/>
    </location>
</feature>
<feature type="compositionally biased region" description="Low complexity" evidence="2">
    <location>
        <begin position="266"/>
        <end position="280"/>
    </location>
</feature>
<feature type="compositionally biased region" description="Low complexity" evidence="2">
    <location>
        <begin position="165"/>
        <end position="185"/>
    </location>
</feature>
<gene>
    <name evidence="4" type="ORF">A7C99_7132</name>
</gene>
<keyword evidence="1" id="KW-0479">Metal-binding</keyword>
<feature type="compositionally biased region" description="Basic and acidic residues" evidence="2">
    <location>
        <begin position="27"/>
        <end position="40"/>
    </location>
</feature>
<feature type="compositionally biased region" description="Polar residues" evidence="2">
    <location>
        <begin position="439"/>
        <end position="452"/>
    </location>
</feature>
<feature type="compositionally biased region" description="Low complexity" evidence="2">
    <location>
        <begin position="555"/>
        <end position="578"/>
    </location>
</feature>
<feature type="compositionally biased region" description="Basic and acidic residues" evidence="2">
    <location>
        <begin position="993"/>
        <end position="1043"/>
    </location>
</feature>
<dbReference type="PANTHER" id="PTHR18898">
    <property type="entry name" value="NUCLEOPROTEIN TPR-RELATED"/>
    <property type="match status" value="1"/>
</dbReference>
<feature type="compositionally biased region" description="Basic and acidic residues" evidence="2">
    <location>
        <begin position="1050"/>
        <end position="1069"/>
    </location>
</feature>
<dbReference type="InterPro" id="IPR013083">
    <property type="entry name" value="Znf_RING/FYVE/PHD"/>
</dbReference>
<protein>
    <recommendedName>
        <fullName evidence="3">RING-type domain-containing protein</fullName>
    </recommendedName>
</protein>
<feature type="compositionally biased region" description="Gly residues" evidence="2">
    <location>
        <begin position="456"/>
        <end position="477"/>
    </location>
</feature>
<feature type="compositionally biased region" description="Basic and acidic residues" evidence="2">
    <location>
        <begin position="822"/>
        <end position="837"/>
    </location>
</feature>
<feature type="compositionally biased region" description="Basic and acidic residues" evidence="2">
    <location>
        <begin position="849"/>
        <end position="863"/>
    </location>
</feature>
<dbReference type="InterPro" id="IPR001841">
    <property type="entry name" value="Znf_RING"/>
</dbReference>
<feature type="compositionally biased region" description="Polar residues" evidence="2">
    <location>
        <begin position="211"/>
        <end position="229"/>
    </location>
</feature>
<dbReference type="GO" id="GO:0008270">
    <property type="term" value="F:zinc ion binding"/>
    <property type="evidence" value="ECO:0007669"/>
    <property type="project" value="UniProtKB-KW"/>
</dbReference>
<dbReference type="PANTHER" id="PTHR18898:SF2">
    <property type="entry name" value="NUCLEOPROTEIN TPR"/>
    <property type="match status" value="1"/>
</dbReference>
<evidence type="ECO:0000313" key="4">
    <source>
        <dbReference type="EMBL" id="OAL62545.1"/>
    </source>
</evidence>
<feature type="compositionally biased region" description="Basic and acidic residues" evidence="2">
    <location>
        <begin position="788"/>
        <end position="804"/>
    </location>
</feature>
<dbReference type="GO" id="GO:0017056">
    <property type="term" value="F:structural constituent of nuclear pore"/>
    <property type="evidence" value="ECO:0007669"/>
    <property type="project" value="TreeGrafter"/>
</dbReference>
<feature type="compositionally biased region" description="Basic and acidic residues" evidence="2">
    <location>
        <begin position="880"/>
        <end position="932"/>
    </location>
</feature>
<feature type="region of interest" description="Disordered" evidence="2">
    <location>
        <begin position="266"/>
        <end position="286"/>
    </location>
</feature>
<evidence type="ECO:0000313" key="5">
    <source>
        <dbReference type="Proteomes" id="UP000243015"/>
    </source>
</evidence>
<comment type="caution">
    <text evidence="4">The sequence shown here is derived from an EMBL/GenBank/DDBJ whole genome shotgun (WGS) entry which is preliminary data.</text>
</comment>
<reference evidence="4 5" key="1">
    <citation type="submission" date="2016-05" db="EMBL/GenBank/DDBJ databases">
        <title>Genome sequencing of Trichophyton rubrum CMCC(F)T1i isolated from hair.</title>
        <authorList>
            <person name="Zhan P."/>
            <person name="Tao Y."/>
            <person name="Liu W."/>
        </authorList>
    </citation>
    <scope>NUCLEOTIDE SEQUENCE [LARGE SCALE GENOMIC DNA]</scope>
    <source>
        <strain evidence="5">CMCC(F)T1i</strain>
    </source>
</reference>
<evidence type="ECO:0000259" key="3">
    <source>
        <dbReference type="PROSITE" id="PS50089"/>
    </source>
</evidence>
<feature type="compositionally biased region" description="Basic and acidic residues" evidence="2">
    <location>
        <begin position="972"/>
        <end position="981"/>
    </location>
</feature>
<feature type="compositionally biased region" description="Low complexity" evidence="2">
    <location>
        <begin position="502"/>
        <end position="521"/>
    </location>
</feature>
<evidence type="ECO:0000256" key="2">
    <source>
        <dbReference type="SAM" id="MobiDB-lite"/>
    </source>
</evidence>
<feature type="compositionally biased region" description="Basic residues" evidence="2">
    <location>
        <begin position="739"/>
        <end position="765"/>
    </location>
</feature>
<evidence type="ECO:0000256" key="1">
    <source>
        <dbReference type="PROSITE-ProRule" id="PRU00175"/>
    </source>
</evidence>
<dbReference type="GO" id="GO:0005643">
    <property type="term" value="C:nuclear pore"/>
    <property type="evidence" value="ECO:0007669"/>
    <property type="project" value="TreeGrafter"/>
</dbReference>